<evidence type="ECO:0000313" key="5">
    <source>
        <dbReference type="EMBL" id="MDT0382394.1"/>
    </source>
</evidence>
<sequence>MDAASQDPTDAASEAELGDALADVALDLLGALLDALGPQGVAVLLAVGACVLTAKSKTFRRAEWRALRWSFRVAWRLLAAACRAGRPRGLTPTKDERRLLARLAPQHWRAHADARGLDGTLTSRPRLTEAGVTCAVRLDGTWSVGKLRNAEDNVRALLGTRTALRIEVTAGKRGGWAELTIRTRSAVDDADMKWTPDREGIGLDTHSGRPVEIPLGTRLLLAGSSGAGKSVTLRPALAEVAADERSAVVMVDLKRVEGALWRDRARVARTAAEVEQVAAELAAEMMARLEELEATGHASWTPTPERPRLVVVVDEGAEVAAVAKDAMPDLESLARMGRAAEIHLWWCTQKPTMSGASAGIPPQIAAQMDVRLCLRVATATEVRTVLGEDATAGGWDAHTLPKPGVLLIRGTGRGPAPVRVWFMDDATVKALPPAPVWRGAARDDDDQDDAPTVTLEKVAPAVEPDSEARVVAALADGVDKVPALVEVTGLSRATVNRLLSALLETGRAERVDRGRYAAAEQVA</sequence>
<dbReference type="PANTHER" id="PTHR22683:SF41">
    <property type="entry name" value="DNA TRANSLOCASE FTSK"/>
    <property type="match status" value="1"/>
</dbReference>
<dbReference type="SUPFAM" id="SSF52540">
    <property type="entry name" value="P-loop containing nucleoside triphosphate hydrolases"/>
    <property type="match status" value="1"/>
</dbReference>
<feature type="binding site" evidence="3">
    <location>
        <begin position="223"/>
        <end position="230"/>
    </location>
    <ligand>
        <name>ATP</name>
        <dbReference type="ChEBI" id="CHEBI:30616"/>
    </ligand>
</feature>
<keyword evidence="1 3" id="KW-0547">Nucleotide-binding</keyword>
<protein>
    <submittedName>
        <fullName evidence="5">Cell division protein FtsK</fullName>
    </submittedName>
</protein>
<dbReference type="Gene3D" id="3.40.50.300">
    <property type="entry name" value="P-loop containing nucleotide triphosphate hydrolases"/>
    <property type="match status" value="1"/>
</dbReference>
<evidence type="ECO:0000313" key="6">
    <source>
        <dbReference type="Proteomes" id="UP001183414"/>
    </source>
</evidence>
<dbReference type="EMBL" id="JAVREQ010000036">
    <property type="protein sequence ID" value="MDT0382394.1"/>
    <property type="molecule type" value="Genomic_DNA"/>
</dbReference>
<evidence type="ECO:0000256" key="2">
    <source>
        <dbReference type="ARBA" id="ARBA00022840"/>
    </source>
</evidence>
<dbReference type="InterPro" id="IPR002543">
    <property type="entry name" value="FtsK_dom"/>
</dbReference>
<dbReference type="InterPro" id="IPR027417">
    <property type="entry name" value="P-loop_NTPase"/>
</dbReference>
<reference evidence="6" key="1">
    <citation type="submission" date="2023-07" db="EMBL/GenBank/DDBJ databases">
        <title>30 novel species of actinomycetes from the DSMZ collection.</title>
        <authorList>
            <person name="Nouioui I."/>
        </authorList>
    </citation>
    <scope>NUCLEOTIDE SEQUENCE [LARGE SCALE GENOMIC DNA]</scope>
    <source>
        <strain evidence="6">DSM 42041</strain>
    </source>
</reference>
<accession>A0ABU2NZI4</accession>
<evidence type="ECO:0000256" key="3">
    <source>
        <dbReference type="PROSITE-ProRule" id="PRU00289"/>
    </source>
</evidence>
<gene>
    <name evidence="5" type="ORF">RM572_26905</name>
</gene>
<comment type="caution">
    <text evidence="5">The sequence shown here is derived from an EMBL/GenBank/DDBJ whole genome shotgun (WGS) entry which is preliminary data.</text>
</comment>
<organism evidence="5 6">
    <name type="scientific">Streptomyces hazeniae</name>
    <dbReference type="NCBI Taxonomy" id="3075538"/>
    <lineage>
        <taxon>Bacteria</taxon>
        <taxon>Bacillati</taxon>
        <taxon>Actinomycetota</taxon>
        <taxon>Actinomycetes</taxon>
        <taxon>Kitasatosporales</taxon>
        <taxon>Streptomycetaceae</taxon>
        <taxon>Streptomyces</taxon>
    </lineage>
</organism>
<dbReference type="Proteomes" id="UP001183414">
    <property type="component" value="Unassembled WGS sequence"/>
</dbReference>
<keyword evidence="6" id="KW-1185">Reference proteome</keyword>
<dbReference type="InterPro" id="IPR050206">
    <property type="entry name" value="FtsK/SpoIIIE/SftA"/>
</dbReference>
<dbReference type="RefSeq" id="WP_311675986.1">
    <property type="nucleotide sequence ID" value="NZ_JAVREQ010000036.1"/>
</dbReference>
<keyword evidence="5" id="KW-0131">Cell cycle</keyword>
<name>A0ABU2NZI4_9ACTN</name>
<evidence type="ECO:0000259" key="4">
    <source>
        <dbReference type="PROSITE" id="PS50901"/>
    </source>
</evidence>
<dbReference type="GO" id="GO:0051301">
    <property type="term" value="P:cell division"/>
    <property type="evidence" value="ECO:0007669"/>
    <property type="project" value="UniProtKB-KW"/>
</dbReference>
<keyword evidence="5" id="KW-0132">Cell division</keyword>
<feature type="domain" description="FtsK" evidence="4">
    <location>
        <begin position="208"/>
        <end position="383"/>
    </location>
</feature>
<keyword evidence="2 3" id="KW-0067">ATP-binding</keyword>
<proteinExistence type="predicted"/>
<dbReference type="PROSITE" id="PS50901">
    <property type="entry name" value="FTSK"/>
    <property type="match status" value="1"/>
</dbReference>
<dbReference type="PANTHER" id="PTHR22683">
    <property type="entry name" value="SPORULATION PROTEIN RELATED"/>
    <property type="match status" value="1"/>
</dbReference>
<evidence type="ECO:0000256" key="1">
    <source>
        <dbReference type="ARBA" id="ARBA00022741"/>
    </source>
</evidence>